<gene>
    <name evidence="2" type="ORF">SK128_003320</name>
</gene>
<reference evidence="2 3" key="1">
    <citation type="submission" date="2023-11" db="EMBL/GenBank/DDBJ databases">
        <title>Halocaridina rubra genome assembly.</title>
        <authorList>
            <person name="Smith C."/>
        </authorList>
    </citation>
    <scope>NUCLEOTIDE SEQUENCE [LARGE SCALE GENOMIC DNA]</scope>
    <source>
        <strain evidence="2">EP-1</strain>
        <tissue evidence="2">Whole</tissue>
    </source>
</reference>
<dbReference type="Pfam" id="PF23672">
    <property type="entry name" value="DUF7153"/>
    <property type="match status" value="1"/>
</dbReference>
<evidence type="ECO:0000259" key="1">
    <source>
        <dbReference type="Pfam" id="PF23672"/>
    </source>
</evidence>
<dbReference type="Proteomes" id="UP001381693">
    <property type="component" value="Unassembled WGS sequence"/>
</dbReference>
<accession>A0AAN9A1J2</accession>
<dbReference type="AlphaFoldDB" id="A0AAN9A1J2"/>
<evidence type="ECO:0000313" key="2">
    <source>
        <dbReference type="EMBL" id="KAK7076971.1"/>
    </source>
</evidence>
<keyword evidence="3" id="KW-1185">Reference proteome</keyword>
<evidence type="ECO:0000313" key="3">
    <source>
        <dbReference type="Proteomes" id="UP001381693"/>
    </source>
</evidence>
<sequence length="278" mass="31635">MVSSPRTSKKPHAVLSFITWDQRHKDLRGLLSQALQTEPFFSEGYVLNAIETDASEEMGEPLLWYPVAHVTQDSQPPMYSQDTFHYGKRTLGSNFLLLQDYYYEYTKLTLVVDKGGGSGISGKVAGRGSGIKRSSISPIPEKTLSETTVINQLVLAYKSLEDPTDPGLLAGWVRWSGAWEAYNFLRDKRLPVSSISFYVRERVDLKLRRPKETFKYVVTLEIRTTSPDELQQLRAATQRLRVERWSGYICLYTVHTLQNFTESFSSNDSITKIVDDAM</sequence>
<feature type="domain" description="DUF7153" evidence="1">
    <location>
        <begin position="136"/>
        <end position="254"/>
    </location>
</feature>
<name>A0AAN9A1J2_HALRR</name>
<dbReference type="EMBL" id="JAXCGZ010009501">
    <property type="protein sequence ID" value="KAK7076971.1"/>
    <property type="molecule type" value="Genomic_DNA"/>
</dbReference>
<protein>
    <recommendedName>
        <fullName evidence="1">DUF7153 domain-containing protein</fullName>
    </recommendedName>
</protein>
<organism evidence="2 3">
    <name type="scientific">Halocaridina rubra</name>
    <name type="common">Hawaiian red shrimp</name>
    <dbReference type="NCBI Taxonomy" id="373956"/>
    <lineage>
        <taxon>Eukaryota</taxon>
        <taxon>Metazoa</taxon>
        <taxon>Ecdysozoa</taxon>
        <taxon>Arthropoda</taxon>
        <taxon>Crustacea</taxon>
        <taxon>Multicrustacea</taxon>
        <taxon>Malacostraca</taxon>
        <taxon>Eumalacostraca</taxon>
        <taxon>Eucarida</taxon>
        <taxon>Decapoda</taxon>
        <taxon>Pleocyemata</taxon>
        <taxon>Caridea</taxon>
        <taxon>Atyoidea</taxon>
        <taxon>Atyidae</taxon>
        <taxon>Halocaridina</taxon>
    </lineage>
</organism>
<proteinExistence type="predicted"/>
<comment type="caution">
    <text evidence="2">The sequence shown here is derived from an EMBL/GenBank/DDBJ whole genome shotgun (WGS) entry which is preliminary data.</text>
</comment>
<dbReference type="InterPro" id="IPR055577">
    <property type="entry name" value="DUF7153"/>
</dbReference>